<dbReference type="UniPathway" id="UPA00051">
    <property type="reaction ID" value="UER00465"/>
</dbReference>
<evidence type="ECO:0000256" key="5">
    <source>
        <dbReference type="ARBA" id="ARBA00013376"/>
    </source>
</evidence>
<evidence type="ECO:0000256" key="3">
    <source>
        <dbReference type="ARBA" id="ARBA00006753"/>
    </source>
</evidence>
<keyword evidence="10" id="KW-0486">Methionine biosynthesis</keyword>
<dbReference type="PANTHER" id="PTHR43331">
    <property type="entry name" value="HOMOSERINE DEHYDROGENASE"/>
    <property type="match status" value="1"/>
</dbReference>
<dbReference type="Pfam" id="PF03447">
    <property type="entry name" value="NAD_binding_3"/>
    <property type="match status" value="1"/>
</dbReference>
<evidence type="ECO:0000256" key="2">
    <source>
        <dbReference type="ARBA" id="ARBA00005062"/>
    </source>
</evidence>
<dbReference type="AlphaFoldDB" id="A0A3G9JRA1"/>
<dbReference type="PIRSF" id="PIRSF000098">
    <property type="entry name" value="Homoser_dehydrog"/>
    <property type="match status" value="1"/>
</dbReference>
<keyword evidence="13" id="KW-0521">NADP</keyword>
<dbReference type="FunFam" id="3.30.360.10:FF:000005">
    <property type="entry name" value="Homoserine dehydrogenase"/>
    <property type="match status" value="1"/>
</dbReference>
<dbReference type="EMBL" id="AP019309">
    <property type="protein sequence ID" value="BBH25569.1"/>
    <property type="molecule type" value="Genomic_DNA"/>
</dbReference>
<accession>A0A3G9JRA1</accession>
<evidence type="ECO:0000256" key="13">
    <source>
        <dbReference type="PIRSR" id="PIRSR000098-2"/>
    </source>
</evidence>
<evidence type="ECO:0000256" key="10">
    <source>
        <dbReference type="ARBA" id="ARBA00023167"/>
    </source>
</evidence>
<evidence type="ECO:0000256" key="1">
    <source>
        <dbReference type="ARBA" id="ARBA00005056"/>
    </source>
</evidence>
<dbReference type="SUPFAM" id="SSF55347">
    <property type="entry name" value="Glyceraldehyde-3-phosphate dehydrogenase-like, C-terminal domain"/>
    <property type="match status" value="1"/>
</dbReference>
<dbReference type="Gene3D" id="3.40.50.720">
    <property type="entry name" value="NAD(P)-binding Rossmann-like Domain"/>
    <property type="match status" value="1"/>
</dbReference>
<reference evidence="16 17" key="1">
    <citation type="submission" date="2018-11" db="EMBL/GenBank/DDBJ databases">
        <title>Novel Erysipelotrichaceae bacterium isolated from small intestine of a swine.</title>
        <authorList>
            <person name="Kim J.S."/>
            <person name="Choe H."/>
            <person name="Lee Y.R."/>
            <person name="Kim K.M."/>
            <person name="Park D.S."/>
        </authorList>
    </citation>
    <scope>NUCLEOTIDE SEQUENCE [LARGE SCALE GENOMIC DNA]</scope>
    <source>
        <strain evidence="16 17">SG0102</strain>
    </source>
</reference>
<evidence type="ECO:0000256" key="7">
    <source>
        <dbReference type="ARBA" id="ARBA00022697"/>
    </source>
</evidence>
<evidence type="ECO:0000313" key="16">
    <source>
        <dbReference type="EMBL" id="BBH25569.1"/>
    </source>
</evidence>
<dbReference type="InterPro" id="IPR016204">
    <property type="entry name" value="HDH"/>
</dbReference>
<keyword evidence="17" id="KW-1185">Reference proteome</keyword>
<feature type="binding site" evidence="13">
    <location>
        <position position="98"/>
    </location>
    <ligand>
        <name>NADPH</name>
        <dbReference type="ChEBI" id="CHEBI:57783"/>
    </ligand>
</feature>
<feature type="active site" description="Proton donor" evidence="12">
    <location>
        <position position="198"/>
    </location>
</feature>
<name>A0A3G9JRA1_9FIRM</name>
<dbReference type="InterPro" id="IPR001342">
    <property type="entry name" value="HDH_cat"/>
</dbReference>
<evidence type="ECO:0000259" key="14">
    <source>
        <dbReference type="Pfam" id="PF00742"/>
    </source>
</evidence>
<dbReference type="NCBIfam" id="NF004976">
    <property type="entry name" value="PRK06349.1"/>
    <property type="match status" value="1"/>
</dbReference>
<comment type="pathway">
    <text evidence="2">Amino-acid biosynthesis; L-methionine biosynthesis via de novo pathway; L-homoserine from L-aspartate: step 3/3.</text>
</comment>
<dbReference type="Proteomes" id="UP000268059">
    <property type="component" value="Chromosome"/>
</dbReference>
<dbReference type="OrthoDB" id="9808167at2"/>
<keyword evidence="8" id="KW-0560">Oxidoreductase</keyword>
<comment type="pathway">
    <text evidence="1">Amino-acid biosynthesis; L-threonine biosynthesis; L-threonine from L-aspartate: step 3/5.</text>
</comment>
<dbReference type="GO" id="GO:0050661">
    <property type="term" value="F:NADP binding"/>
    <property type="evidence" value="ECO:0007669"/>
    <property type="project" value="InterPro"/>
</dbReference>
<dbReference type="Pfam" id="PF00742">
    <property type="entry name" value="Homoserine_dh"/>
    <property type="match status" value="1"/>
</dbReference>
<evidence type="ECO:0000256" key="8">
    <source>
        <dbReference type="ARBA" id="ARBA00023002"/>
    </source>
</evidence>
<keyword evidence="6" id="KW-0028">Amino-acid biosynthesis</keyword>
<proteinExistence type="inferred from homology"/>
<dbReference type="UniPathway" id="UPA00050">
    <property type="reaction ID" value="UER00063"/>
</dbReference>
<dbReference type="SUPFAM" id="SSF51735">
    <property type="entry name" value="NAD(P)-binding Rossmann-fold domains"/>
    <property type="match status" value="1"/>
</dbReference>
<organism evidence="16 17">
    <name type="scientific">Intestinibaculum porci</name>
    <dbReference type="NCBI Taxonomy" id="2487118"/>
    <lineage>
        <taxon>Bacteria</taxon>
        <taxon>Bacillati</taxon>
        <taxon>Bacillota</taxon>
        <taxon>Erysipelotrichia</taxon>
        <taxon>Erysipelotrichales</taxon>
        <taxon>Erysipelotrichaceae</taxon>
        <taxon>Intestinibaculum</taxon>
    </lineage>
</organism>
<dbReference type="InParanoid" id="A0A3G9JRA1"/>
<evidence type="ECO:0000313" key="17">
    <source>
        <dbReference type="Proteomes" id="UP000268059"/>
    </source>
</evidence>
<dbReference type="EC" id="1.1.1.3" evidence="4"/>
<gene>
    <name evidence="16" type="ORF">SG0102_05030</name>
</gene>
<dbReference type="PANTHER" id="PTHR43331:SF1">
    <property type="entry name" value="HOMOSERINE DEHYDROGENASE"/>
    <property type="match status" value="1"/>
</dbReference>
<comment type="catalytic activity">
    <reaction evidence="11">
        <text>L-homoserine + NADP(+) = L-aspartate 4-semialdehyde + NADPH + H(+)</text>
        <dbReference type="Rhea" id="RHEA:15761"/>
        <dbReference type="ChEBI" id="CHEBI:15378"/>
        <dbReference type="ChEBI" id="CHEBI:57476"/>
        <dbReference type="ChEBI" id="CHEBI:57783"/>
        <dbReference type="ChEBI" id="CHEBI:58349"/>
        <dbReference type="ChEBI" id="CHEBI:537519"/>
        <dbReference type="EC" id="1.1.1.3"/>
    </reaction>
    <physiologicalReaction direction="right-to-left" evidence="11">
        <dbReference type="Rhea" id="RHEA:15763"/>
    </physiologicalReaction>
</comment>
<evidence type="ECO:0000256" key="11">
    <source>
        <dbReference type="ARBA" id="ARBA00048841"/>
    </source>
</evidence>
<protein>
    <recommendedName>
        <fullName evidence="5">Homoserine dehydrogenase</fullName>
        <ecNumber evidence="4">1.1.1.3</ecNumber>
    </recommendedName>
</protein>
<evidence type="ECO:0000256" key="4">
    <source>
        <dbReference type="ARBA" id="ARBA00013213"/>
    </source>
</evidence>
<evidence type="ECO:0000256" key="12">
    <source>
        <dbReference type="PIRSR" id="PIRSR000098-1"/>
    </source>
</evidence>
<keyword evidence="9" id="KW-0915">Sodium</keyword>
<dbReference type="FunCoup" id="A0A3G9JRA1">
    <property type="interactions" value="364"/>
</dbReference>
<feature type="domain" description="Aspartate/homoserine dehydrogenase NAD-binding" evidence="15">
    <location>
        <begin position="7"/>
        <end position="122"/>
    </location>
</feature>
<evidence type="ECO:0000259" key="15">
    <source>
        <dbReference type="Pfam" id="PF03447"/>
    </source>
</evidence>
<evidence type="ECO:0000256" key="9">
    <source>
        <dbReference type="ARBA" id="ARBA00023053"/>
    </source>
</evidence>
<feature type="domain" description="Homoserine dehydrogenase catalytic" evidence="14">
    <location>
        <begin position="130"/>
        <end position="308"/>
    </location>
</feature>
<dbReference type="Gene3D" id="3.30.360.10">
    <property type="entry name" value="Dihydrodipicolinate Reductase, domain 2"/>
    <property type="match status" value="1"/>
</dbReference>
<dbReference type="GO" id="GO:0009088">
    <property type="term" value="P:threonine biosynthetic process"/>
    <property type="evidence" value="ECO:0007669"/>
    <property type="project" value="UniProtKB-UniPathway"/>
</dbReference>
<dbReference type="InterPro" id="IPR005106">
    <property type="entry name" value="Asp/hSer_DH_NAD-bd"/>
</dbReference>
<dbReference type="RefSeq" id="WP_125118506.1">
    <property type="nucleotide sequence ID" value="NZ_AP019309.1"/>
</dbReference>
<feature type="binding site" evidence="13">
    <location>
        <position position="183"/>
    </location>
    <ligand>
        <name>L-homoserine</name>
        <dbReference type="ChEBI" id="CHEBI:57476"/>
    </ligand>
</feature>
<sequence length="386" mass="42560">MIIGIVGLGTVGFGTLDILTKEKERLEKEIGEEVVVKYGCALENPGLPEGVIYTTDFHDVLDDESVDVVVELIGGLTFAKTIIMGAIEKGKHVVTANKALLAHDGQEIFTAAKEKGVNVFYEASVGGGIPVVVPAKESLIANNIKKIEGILNGTTNFILTLMETDNLDFKEALAIAQDLGFVEADASLDLDGFDAAHKIAILAMNAFHIFFDFDKIHTTGIRQVTKQDMDYAKKLGYRIKLIAQAEKLDNSIGIDVSPTLVPMSDIVGNVMQAYNVVEITSDYVENVLFYGKGAGRYVTASAVVSDIMKTHNKELWTHDYTYTDAITPIEDSRFYVRSSQPLDIDYEESYSMDDQYIYITTKQNLNALKLQLSGVKYTLLKVRDEK</sequence>
<evidence type="ECO:0000256" key="6">
    <source>
        <dbReference type="ARBA" id="ARBA00022605"/>
    </source>
</evidence>
<dbReference type="GO" id="GO:0004412">
    <property type="term" value="F:homoserine dehydrogenase activity"/>
    <property type="evidence" value="ECO:0007669"/>
    <property type="project" value="UniProtKB-EC"/>
</dbReference>
<comment type="similarity">
    <text evidence="3">Belongs to the homoserine dehydrogenase family.</text>
</comment>
<dbReference type="KEGG" id="ebm:SG0102_05030"/>
<dbReference type="GO" id="GO:0009086">
    <property type="term" value="P:methionine biosynthetic process"/>
    <property type="evidence" value="ECO:0007669"/>
    <property type="project" value="UniProtKB-KW"/>
</dbReference>
<dbReference type="InterPro" id="IPR036291">
    <property type="entry name" value="NAD(P)-bd_dom_sf"/>
</dbReference>
<keyword evidence="7" id="KW-0791">Threonine biosynthesis</keyword>